<evidence type="ECO:0000256" key="2">
    <source>
        <dbReference type="ARBA" id="ARBA00022801"/>
    </source>
</evidence>
<dbReference type="Pfam" id="PF02126">
    <property type="entry name" value="PTE"/>
    <property type="match status" value="1"/>
</dbReference>
<keyword evidence="1" id="KW-0479">Metal-binding</keyword>
<comment type="caution">
    <text evidence="4">The sequence shown here is derived from an EMBL/GenBank/DDBJ whole genome shotgun (WGS) entry which is preliminary data.</text>
</comment>
<dbReference type="InterPro" id="IPR001559">
    <property type="entry name" value="Phosphotriesterase"/>
</dbReference>
<dbReference type="SUPFAM" id="SSF51556">
    <property type="entry name" value="Metallo-dependent hydrolases"/>
    <property type="match status" value="1"/>
</dbReference>
<dbReference type="Gene3D" id="3.20.20.140">
    <property type="entry name" value="Metal-dependent hydrolases"/>
    <property type="match status" value="1"/>
</dbReference>
<gene>
    <name evidence="4" type="ORF">ACFO3J_18050</name>
</gene>
<comment type="similarity">
    <text evidence="3">Belongs to the metallo-dependent hydrolases superfamily. Phosphotriesterase family.</text>
</comment>
<evidence type="ECO:0000313" key="4">
    <source>
        <dbReference type="EMBL" id="MFC4033378.1"/>
    </source>
</evidence>
<dbReference type="InterPro" id="IPR032466">
    <property type="entry name" value="Metal_Hydrolase"/>
</dbReference>
<accession>A0ABV8HN11</accession>
<evidence type="ECO:0000256" key="3">
    <source>
        <dbReference type="PROSITE-ProRule" id="PRU00679"/>
    </source>
</evidence>
<dbReference type="PANTHER" id="PTHR10819">
    <property type="entry name" value="PHOSPHOTRIESTERASE-RELATED"/>
    <property type="match status" value="1"/>
</dbReference>
<keyword evidence="2" id="KW-0378">Hydrolase</keyword>
<reference evidence="5" key="1">
    <citation type="journal article" date="2019" name="Int. J. Syst. Evol. Microbiol.">
        <title>The Global Catalogue of Microorganisms (GCM) 10K type strain sequencing project: providing services to taxonomists for standard genome sequencing and annotation.</title>
        <authorList>
            <consortium name="The Broad Institute Genomics Platform"/>
            <consortium name="The Broad Institute Genome Sequencing Center for Infectious Disease"/>
            <person name="Wu L."/>
            <person name="Ma J."/>
        </authorList>
    </citation>
    <scope>NUCLEOTIDE SEQUENCE [LARGE SCALE GENOMIC DNA]</scope>
    <source>
        <strain evidence="5">CGMCC 4.7237</strain>
    </source>
</reference>
<name>A0ABV8HN11_9ACTN</name>
<sequence>MKAVRTVLGDIPPGSLGVCDAHDHLFLALPALAGQELDDPAAAGAELAAFRALGGGAVAQWTPFGLGRRAALLPALSRAAGVHLVAATGLHQERHYRPDALARTAGRGLAGFFVAELTEGLLDGDDPAGPRGTAKAGMIKVAGMFHGLDDHTRRVMGAAAEAHHATGAPIGVHHEMGSAAADVLALLHGELGVPAGSLLLGHLNRFPDPGLHRELASSGAFLAFDGPSFAHHATDWRLFDSLVALAEAGHTGQLLVGGDTVVSAGRATGGGPGMPWLLRVLRPRLVTALGRQAAHAVLVDNPARALAAEWPATDGSPTTTGA</sequence>
<evidence type="ECO:0000256" key="1">
    <source>
        <dbReference type="ARBA" id="ARBA00022723"/>
    </source>
</evidence>
<dbReference type="PANTHER" id="PTHR10819:SF3">
    <property type="entry name" value="PHOSPHOTRIESTERASE-RELATED PROTEIN"/>
    <property type="match status" value="1"/>
</dbReference>
<dbReference type="RefSeq" id="WP_386430471.1">
    <property type="nucleotide sequence ID" value="NZ_JBHSBB010000012.1"/>
</dbReference>
<protein>
    <submittedName>
        <fullName evidence="4">Phosphotriesterase</fullName>
    </submittedName>
</protein>
<dbReference type="EMBL" id="JBHSBB010000012">
    <property type="protein sequence ID" value="MFC4033378.1"/>
    <property type="molecule type" value="Genomic_DNA"/>
</dbReference>
<feature type="modified residue" description="N6-carboxylysine" evidence="3">
    <location>
        <position position="140"/>
    </location>
</feature>
<organism evidence="4 5">
    <name type="scientific">Streptomyces polygonati</name>
    <dbReference type="NCBI Taxonomy" id="1617087"/>
    <lineage>
        <taxon>Bacteria</taxon>
        <taxon>Bacillati</taxon>
        <taxon>Actinomycetota</taxon>
        <taxon>Actinomycetes</taxon>
        <taxon>Kitasatosporales</taxon>
        <taxon>Streptomycetaceae</taxon>
        <taxon>Streptomyces</taxon>
    </lineage>
</organism>
<dbReference type="Proteomes" id="UP001595765">
    <property type="component" value="Unassembled WGS sequence"/>
</dbReference>
<dbReference type="PIRSF" id="PIRSF016839">
    <property type="entry name" value="PhP"/>
    <property type="match status" value="1"/>
</dbReference>
<keyword evidence="5" id="KW-1185">Reference proteome</keyword>
<dbReference type="PROSITE" id="PS51347">
    <property type="entry name" value="PHOSPHOTRIESTERASE_2"/>
    <property type="match status" value="1"/>
</dbReference>
<proteinExistence type="inferred from homology"/>
<evidence type="ECO:0000313" key="5">
    <source>
        <dbReference type="Proteomes" id="UP001595765"/>
    </source>
</evidence>